<dbReference type="GeneID" id="63798461"/>
<dbReference type="PANTHER" id="PTHR17630:SF55">
    <property type="entry name" value="DIENELACTONE HYDROLASE FAMILY PROTEIN (AFU_ORTHOLOGUE AFUA_1G01900)"/>
    <property type="match status" value="1"/>
</dbReference>
<evidence type="ECO:0000313" key="3">
    <source>
        <dbReference type="Proteomes" id="UP000249363"/>
    </source>
</evidence>
<dbReference type="InterPro" id="IPR029058">
    <property type="entry name" value="AB_hydrolase_fold"/>
</dbReference>
<accession>A0A364LBN2</accession>
<proteinExistence type="predicted"/>
<dbReference type="STRING" id="1196081.A0A364LBN2"/>
<dbReference type="EMBL" id="MIKG01000023">
    <property type="protein sequence ID" value="RAO73235.1"/>
    <property type="molecule type" value="Genomic_DNA"/>
</dbReference>
<keyword evidence="3" id="KW-1185">Reference proteome</keyword>
<dbReference type="PANTHER" id="PTHR17630">
    <property type="entry name" value="DIENELACTONE HYDROLASE"/>
    <property type="match status" value="1"/>
</dbReference>
<dbReference type="GO" id="GO:0016787">
    <property type="term" value="F:hydrolase activity"/>
    <property type="evidence" value="ECO:0007669"/>
    <property type="project" value="InterPro"/>
</dbReference>
<name>A0A364LBN2_TALAM</name>
<dbReference type="Gene3D" id="3.40.50.1820">
    <property type="entry name" value="alpha/beta hydrolase"/>
    <property type="match status" value="1"/>
</dbReference>
<dbReference type="OrthoDB" id="10019231at2759"/>
<organism evidence="2 3">
    <name type="scientific">Talaromyces amestolkiae</name>
    <dbReference type="NCBI Taxonomy" id="1196081"/>
    <lineage>
        <taxon>Eukaryota</taxon>
        <taxon>Fungi</taxon>
        <taxon>Dikarya</taxon>
        <taxon>Ascomycota</taxon>
        <taxon>Pezizomycotina</taxon>
        <taxon>Eurotiomycetes</taxon>
        <taxon>Eurotiomycetidae</taxon>
        <taxon>Eurotiales</taxon>
        <taxon>Trichocomaceae</taxon>
        <taxon>Talaromyces</taxon>
        <taxon>Talaromyces sect. Talaromyces</taxon>
    </lineage>
</organism>
<dbReference type="Pfam" id="PF01738">
    <property type="entry name" value="DLH"/>
    <property type="match status" value="1"/>
</dbReference>
<dbReference type="AlphaFoldDB" id="A0A364LBN2"/>
<dbReference type="RefSeq" id="XP_040737749.1">
    <property type="nucleotide sequence ID" value="XM_040882142.1"/>
</dbReference>
<evidence type="ECO:0000313" key="2">
    <source>
        <dbReference type="EMBL" id="RAO73235.1"/>
    </source>
</evidence>
<dbReference type="SUPFAM" id="SSF53474">
    <property type="entry name" value="alpha/beta-Hydrolases"/>
    <property type="match status" value="1"/>
</dbReference>
<reference evidence="2 3" key="1">
    <citation type="journal article" date="2017" name="Biotechnol. Biofuels">
        <title>Differential beta-glucosidase expression as a function of carbon source availability in Talaromyces amestolkiae: a genomic and proteomic approach.</title>
        <authorList>
            <person name="de Eugenio L.I."/>
            <person name="Mendez-Liter J.A."/>
            <person name="Nieto-Dominguez M."/>
            <person name="Alonso L."/>
            <person name="Gil-Munoz J."/>
            <person name="Barriuso J."/>
            <person name="Prieto A."/>
            <person name="Martinez M.J."/>
        </authorList>
    </citation>
    <scope>NUCLEOTIDE SEQUENCE [LARGE SCALE GENOMIC DNA]</scope>
    <source>
        <strain evidence="2 3">CIB</strain>
    </source>
</reference>
<gene>
    <name evidence="2" type="ORF">BHQ10_009247</name>
</gene>
<dbReference type="Proteomes" id="UP000249363">
    <property type="component" value="Unassembled WGS sequence"/>
</dbReference>
<dbReference type="InterPro" id="IPR002925">
    <property type="entry name" value="Dienelactn_hydro"/>
</dbReference>
<evidence type="ECO:0000259" key="1">
    <source>
        <dbReference type="Pfam" id="PF01738"/>
    </source>
</evidence>
<sequence length="384" mass="42366">MHTIAARFVVFHTSLLGNSVSLPFISSTQLGTVVIQILCAEYVFSPETAGIAGMDEQRQPSGINFVDIGLEMARSRKAGQSKSAQLTTLKDVLLQAGNTQAATFAYDILSLSQRPMEHQSLLMGLVRAFLDQELTKIIMSTAKCCYEGFEWEGNPTGQNSKLANNDVYIAGDSSASDIAILYIADMFGWTFKNNRLLADHIAREVGATVYVPDFFAGEVIDSELLINDQWDKIDIAGFAYRNRREVREPEIFECAKALRQQYKRLGAVGYCYGGWAAIRLGGAAKLVDVVSVGHPSLLTKEDIDALAVPVQFLAPEIDPVYTPELKLHTFQTVPKLGVPLDYQHFPGVVHTCLVRGDERKPGERAAMIRGKNALVAWQSQFLKE</sequence>
<comment type="caution">
    <text evidence="2">The sequence shown here is derived from an EMBL/GenBank/DDBJ whole genome shotgun (WGS) entry which is preliminary data.</text>
</comment>
<protein>
    <recommendedName>
        <fullName evidence="1">Dienelactone hydrolase domain-containing protein</fullName>
    </recommendedName>
</protein>
<feature type="domain" description="Dienelactone hydrolase" evidence="1">
    <location>
        <begin position="167"/>
        <end position="376"/>
    </location>
</feature>